<sequence length="101" mass="10895">MFLCMETTLLAPGSTSRERRGAGSQDAHGLTYQRDGGRGSSSGAQRGVARHRSWSRRGGSGGRVPRDLALCLIEGGIRPPSRRAFHLLEGEFDPPHAWPGI</sequence>
<evidence type="ECO:0000256" key="1">
    <source>
        <dbReference type="SAM" id="MobiDB-lite"/>
    </source>
</evidence>
<organism evidence="2 3">
    <name type="scientific">Sorangium cellulosum</name>
    <name type="common">Polyangium cellulosum</name>
    <dbReference type="NCBI Taxonomy" id="56"/>
    <lineage>
        <taxon>Bacteria</taxon>
        <taxon>Pseudomonadati</taxon>
        <taxon>Myxococcota</taxon>
        <taxon>Polyangia</taxon>
        <taxon>Polyangiales</taxon>
        <taxon>Polyangiaceae</taxon>
        <taxon>Sorangium</taxon>
    </lineage>
</organism>
<proteinExistence type="predicted"/>
<dbReference type="EMBL" id="JEMC01001986">
    <property type="protein sequence ID" value="KYF91890.1"/>
    <property type="molecule type" value="Genomic_DNA"/>
</dbReference>
<gene>
    <name evidence="2" type="ORF">BE18_35365</name>
</gene>
<protein>
    <submittedName>
        <fullName evidence="2">Uncharacterized protein</fullName>
    </submittedName>
</protein>
<name>A0A150SHQ7_SORCE</name>
<evidence type="ECO:0000313" key="2">
    <source>
        <dbReference type="EMBL" id="KYF91890.1"/>
    </source>
</evidence>
<comment type="caution">
    <text evidence="2">The sequence shown here is derived from an EMBL/GenBank/DDBJ whole genome shotgun (WGS) entry which is preliminary data.</text>
</comment>
<evidence type="ECO:0000313" key="3">
    <source>
        <dbReference type="Proteomes" id="UP000075515"/>
    </source>
</evidence>
<dbReference type="AlphaFoldDB" id="A0A150SHQ7"/>
<dbReference type="Proteomes" id="UP000075515">
    <property type="component" value="Unassembled WGS sequence"/>
</dbReference>
<accession>A0A150SHQ7</accession>
<reference evidence="2 3" key="1">
    <citation type="submission" date="2014-02" db="EMBL/GenBank/DDBJ databases">
        <title>The small core and large imbalanced accessory genome model reveals a collaborative survival strategy of Sorangium cellulosum strains in nature.</title>
        <authorList>
            <person name="Han K."/>
            <person name="Peng R."/>
            <person name="Blom J."/>
            <person name="Li Y.-Z."/>
        </authorList>
    </citation>
    <scope>NUCLEOTIDE SEQUENCE [LARGE SCALE GENOMIC DNA]</scope>
    <source>
        <strain evidence="2 3">So0149</strain>
    </source>
</reference>
<feature type="region of interest" description="Disordered" evidence="1">
    <location>
        <begin position="10"/>
        <end position="63"/>
    </location>
</feature>